<proteinExistence type="predicted"/>
<evidence type="ECO:0000313" key="2">
    <source>
        <dbReference type="Proteomes" id="UP001060085"/>
    </source>
</evidence>
<dbReference type="Proteomes" id="UP001060085">
    <property type="component" value="Linkage Group LG03"/>
</dbReference>
<dbReference type="EMBL" id="CM044703">
    <property type="protein sequence ID" value="KAI5671570.1"/>
    <property type="molecule type" value="Genomic_DNA"/>
</dbReference>
<organism evidence="1 2">
    <name type="scientific">Catharanthus roseus</name>
    <name type="common">Madagascar periwinkle</name>
    <name type="synonym">Vinca rosea</name>
    <dbReference type="NCBI Taxonomy" id="4058"/>
    <lineage>
        <taxon>Eukaryota</taxon>
        <taxon>Viridiplantae</taxon>
        <taxon>Streptophyta</taxon>
        <taxon>Embryophyta</taxon>
        <taxon>Tracheophyta</taxon>
        <taxon>Spermatophyta</taxon>
        <taxon>Magnoliopsida</taxon>
        <taxon>eudicotyledons</taxon>
        <taxon>Gunneridae</taxon>
        <taxon>Pentapetalae</taxon>
        <taxon>asterids</taxon>
        <taxon>lamiids</taxon>
        <taxon>Gentianales</taxon>
        <taxon>Apocynaceae</taxon>
        <taxon>Rauvolfioideae</taxon>
        <taxon>Vinceae</taxon>
        <taxon>Catharanthinae</taxon>
        <taxon>Catharanthus</taxon>
    </lineage>
</organism>
<protein>
    <submittedName>
        <fullName evidence="1">Uncharacterized protein</fullName>
    </submittedName>
</protein>
<gene>
    <name evidence="1" type="ORF">M9H77_11934</name>
</gene>
<accession>A0ACC0BFX6</accession>
<comment type="caution">
    <text evidence="1">The sequence shown here is derived from an EMBL/GenBank/DDBJ whole genome shotgun (WGS) entry which is preliminary data.</text>
</comment>
<keyword evidence="2" id="KW-1185">Reference proteome</keyword>
<evidence type="ECO:0000313" key="1">
    <source>
        <dbReference type="EMBL" id="KAI5671570.1"/>
    </source>
</evidence>
<name>A0ACC0BFX6_CATRO</name>
<sequence length="131" mass="14096">MQAIKEKAANVAASAKSGMEKTKAVVGEKVEKMSAHDEMQKEMATQKKEERIHEAERQKQEVYESNAAARQASYSTGEPHSYSTTGESGQHTGMHQMSALPGHGTGEPTGHVTEGSGGIASNRDSKVEHCR</sequence>
<reference evidence="2" key="1">
    <citation type="journal article" date="2023" name="Nat. Plants">
        <title>Single-cell RNA sequencing provides a high-resolution roadmap for understanding the multicellular compartmentation of specialized metabolism.</title>
        <authorList>
            <person name="Sun S."/>
            <person name="Shen X."/>
            <person name="Li Y."/>
            <person name="Li Y."/>
            <person name="Wang S."/>
            <person name="Li R."/>
            <person name="Zhang H."/>
            <person name="Shen G."/>
            <person name="Guo B."/>
            <person name="Wei J."/>
            <person name="Xu J."/>
            <person name="St-Pierre B."/>
            <person name="Chen S."/>
            <person name="Sun C."/>
        </authorList>
    </citation>
    <scope>NUCLEOTIDE SEQUENCE [LARGE SCALE GENOMIC DNA]</scope>
</reference>